<dbReference type="PANTHER" id="PTHR11246:SF5">
    <property type="entry name" value="PRE-MRNA-SPLICING FACTOR SYF1"/>
    <property type="match status" value="1"/>
</dbReference>
<dbReference type="Pfam" id="PF23233">
    <property type="entry name" value="HAT_Syf1_CNRKL1_N"/>
    <property type="match status" value="1"/>
</dbReference>
<evidence type="ECO:0000256" key="3">
    <source>
        <dbReference type="ARBA" id="ARBA00022664"/>
    </source>
</evidence>
<name>A0A0L0NSS0_CANAR</name>
<evidence type="ECO:0000256" key="5">
    <source>
        <dbReference type="ARBA" id="ARBA00022737"/>
    </source>
</evidence>
<dbReference type="InterPro" id="IPR056350">
    <property type="entry name" value="HAT_Syf1_central"/>
</dbReference>
<dbReference type="VEuPathDB" id="FungiDB:CJI96_0004369"/>
<dbReference type="Pfam" id="PF23220">
    <property type="entry name" value="HAT_Syf1_M"/>
    <property type="match status" value="1"/>
</dbReference>
<dbReference type="GO" id="GO:0071014">
    <property type="term" value="C:post-mRNA release spliceosomal complex"/>
    <property type="evidence" value="ECO:0007669"/>
    <property type="project" value="TreeGrafter"/>
</dbReference>
<dbReference type="VEuPathDB" id="FungiDB:B9J08_004784"/>
<gene>
    <name evidence="12" type="ORF">QG37_06838</name>
</gene>
<dbReference type="AlphaFoldDB" id="A0A0L0NSS0"/>
<evidence type="ECO:0000256" key="4">
    <source>
        <dbReference type="ARBA" id="ARBA00022728"/>
    </source>
</evidence>
<evidence type="ECO:0000259" key="11">
    <source>
        <dbReference type="Pfam" id="PF23233"/>
    </source>
</evidence>
<dbReference type="VEuPathDB" id="FungiDB:CJJ09_004795"/>
<evidence type="ECO:0000313" key="12">
    <source>
        <dbReference type="EMBL" id="KND96725.1"/>
    </source>
</evidence>
<dbReference type="VEuPathDB" id="FungiDB:CJI96_0004370"/>
<keyword evidence="5" id="KW-0677">Repeat</keyword>
<dbReference type="Gene3D" id="1.25.40.10">
    <property type="entry name" value="Tetratricopeptide repeat domain"/>
    <property type="match status" value="3"/>
</dbReference>
<protein>
    <recommendedName>
        <fullName evidence="8">Pre-mRNA-splicing factor SYF1</fullName>
    </recommendedName>
</protein>
<dbReference type="Pfam" id="PF23231">
    <property type="entry name" value="HAT_Syf1_CNRKL1_C"/>
    <property type="match status" value="1"/>
</dbReference>
<evidence type="ECO:0000259" key="9">
    <source>
        <dbReference type="Pfam" id="PF23220"/>
    </source>
</evidence>
<evidence type="ECO:0000256" key="6">
    <source>
        <dbReference type="ARBA" id="ARBA00023187"/>
    </source>
</evidence>
<keyword evidence="3" id="KW-0507">mRNA processing</keyword>
<feature type="domain" description="Pre-mRNA-splicing factor Syf1-like N-terminal HAT-repeats" evidence="11">
    <location>
        <begin position="8"/>
        <end position="150"/>
    </location>
</feature>
<dbReference type="InterPro" id="IPR055430">
    <property type="entry name" value="HAT_Syf1_CNRKL1_C"/>
</dbReference>
<comment type="caution">
    <text evidence="12">The sequence shown here is derived from an EMBL/GenBank/DDBJ whole genome shotgun (WGS) entry which is preliminary data.</text>
</comment>
<evidence type="ECO:0000256" key="1">
    <source>
        <dbReference type="ARBA" id="ARBA00004123"/>
    </source>
</evidence>
<comment type="similarity">
    <text evidence="2">Belongs to the crooked-neck family.</text>
</comment>
<evidence type="ECO:0000256" key="8">
    <source>
        <dbReference type="ARBA" id="ARBA00039472"/>
    </source>
</evidence>
<dbReference type="SUPFAM" id="SSF48452">
    <property type="entry name" value="TPR-like"/>
    <property type="match status" value="3"/>
</dbReference>
<dbReference type="EMBL" id="LGST01000050">
    <property type="protein sequence ID" value="KND96725.1"/>
    <property type="molecule type" value="Genomic_DNA"/>
</dbReference>
<dbReference type="InterPro" id="IPR011990">
    <property type="entry name" value="TPR-like_helical_dom_sf"/>
</dbReference>
<dbReference type="InterPro" id="IPR055433">
    <property type="entry name" value="HAT_Syf1-like_N"/>
</dbReference>
<dbReference type="VEuPathDB" id="FungiDB:QG37_06838"/>
<reference evidence="13" key="1">
    <citation type="journal article" date="2015" name="BMC Genomics">
        <title>Draft genome of a commonly misdiagnosed multidrug resistant pathogen Candida auris.</title>
        <authorList>
            <person name="Chatterjee S."/>
            <person name="Alampalli S.V."/>
            <person name="Nageshan R.K."/>
            <person name="Chettiar S.T."/>
            <person name="Joshi S."/>
            <person name="Tatu U.S."/>
        </authorList>
    </citation>
    <scope>NUCLEOTIDE SEQUENCE [LARGE SCALE GENOMIC DNA]</scope>
    <source>
        <strain evidence="13">6684</strain>
    </source>
</reference>
<dbReference type="InterPro" id="IPR003107">
    <property type="entry name" value="HAT"/>
</dbReference>
<dbReference type="SMART" id="SM00386">
    <property type="entry name" value="HAT"/>
    <property type="match status" value="7"/>
</dbReference>
<evidence type="ECO:0000256" key="7">
    <source>
        <dbReference type="ARBA" id="ARBA00023242"/>
    </source>
</evidence>
<dbReference type="GO" id="GO:0000974">
    <property type="term" value="C:Prp19 complex"/>
    <property type="evidence" value="ECO:0007669"/>
    <property type="project" value="TreeGrafter"/>
</dbReference>
<keyword evidence="6" id="KW-0508">mRNA splicing</keyword>
<proteinExistence type="inferred from homology"/>
<sequence>MQWSLREQDVPTEEALASNPYDETRWLEYAEQAPDNDFKEAILSRATATLPASTLLWNAYFEAVFGDRSKLLNAYRKALRVLHSNPSIWIKYLRLLVEEGLSEIKLVFDASLFNVSKDYHGDIWKLYLKYASREAPQTAARIYIQFMHVSIELGTDFEINAYDMIDTVLESGDATLVRQLWNNIWYKRIPSSELPRTLAEYCLNKCVHQLGDEQLFNDICDDLSLRYDDLQSEIFTKKADFYASTDIHRARHFYSQAISHAKTVSQVTKAFDAYVNFEDSNFDTMGEYELENRLDIFEDLLRKRPFLINDVRLKSSPNNVDLWLERASIYDNDHGGRIKALVDALMNINPLHATGQKSLVSIWEEYAKIYLDLGDVNTAILIYSKAAKSQFKDALELASVHIMWTEALLNVSDEAALEHIEDVLYNHIPPNFKQVKFHISSMPVQARVFKSVDLWKFYIDLLKAVLDEKNLEVINNKMHTAYQKMIHLEVITLRLIFDYASFLKQQNMLDRAFSLYEEALRAFQAPMAQYELWKAYLEDTILQKLANENRIRDLLEQCLLGVPLPGHLVKNIFDMYIDFEERNQMPIKTLKLLERAIAYLGQAIQGPVMDYSKQELNKIVDDKYVFQLQLLTRIAQVKDHQLLRSAYETAVQDLHYSMPQILDLGLRFIEFETLQKEIVRARSLFKHFTLLGSPESLLFAKVWAAWEKFESEHGSEELIQDMFSYRRKLSRVFADIAQAKSEVNPMGFVKGETKGGEIKPKHVENPDAIDLDMDM</sequence>
<evidence type="ECO:0000259" key="10">
    <source>
        <dbReference type="Pfam" id="PF23231"/>
    </source>
</evidence>
<dbReference type="InterPro" id="IPR045075">
    <property type="entry name" value="Syf1-like"/>
</dbReference>
<feature type="domain" description="Pre-mRNA-splicing factor SYF1 central HAT repeats" evidence="9">
    <location>
        <begin position="226"/>
        <end position="348"/>
    </location>
</feature>
<dbReference type="Proteomes" id="UP000037122">
    <property type="component" value="Unassembled WGS sequence"/>
</dbReference>
<feature type="domain" description="Pre-mRNA-splicing factor Syf1/CRNKL1-like C-terminal HAT-repeats" evidence="10">
    <location>
        <begin position="352"/>
        <end position="735"/>
    </location>
</feature>
<dbReference type="PANTHER" id="PTHR11246">
    <property type="entry name" value="PRE-MRNA SPLICING FACTOR"/>
    <property type="match status" value="1"/>
</dbReference>
<dbReference type="GO" id="GO:0071007">
    <property type="term" value="C:U2-type catalytic step 2 spliceosome"/>
    <property type="evidence" value="ECO:0007669"/>
    <property type="project" value="TreeGrafter"/>
</dbReference>
<organism evidence="12 13">
    <name type="scientific">Candidozyma auris</name>
    <name type="common">Yeast</name>
    <name type="synonym">Candida auris</name>
    <dbReference type="NCBI Taxonomy" id="498019"/>
    <lineage>
        <taxon>Eukaryota</taxon>
        <taxon>Fungi</taxon>
        <taxon>Dikarya</taxon>
        <taxon>Ascomycota</taxon>
        <taxon>Saccharomycotina</taxon>
        <taxon>Pichiomycetes</taxon>
        <taxon>Metschnikowiaceae</taxon>
        <taxon>Candidozyma</taxon>
    </lineage>
</organism>
<evidence type="ECO:0000313" key="13">
    <source>
        <dbReference type="Proteomes" id="UP000037122"/>
    </source>
</evidence>
<keyword evidence="4" id="KW-0747">Spliceosome</keyword>
<accession>A0A0L0NSS0</accession>
<dbReference type="GO" id="GO:0000349">
    <property type="term" value="P:generation of catalytic spliceosome for first transesterification step"/>
    <property type="evidence" value="ECO:0007669"/>
    <property type="project" value="TreeGrafter"/>
</dbReference>
<dbReference type="VEuPathDB" id="FungiDB:CJI97_004668"/>
<keyword evidence="7" id="KW-0539">Nucleus</keyword>
<dbReference type="VEuPathDB" id="FungiDB:CJJ07_002731"/>
<comment type="subcellular location">
    <subcellularLocation>
        <location evidence="1">Nucleus</location>
    </subcellularLocation>
</comment>
<evidence type="ECO:0000256" key="2">
    <source>
        <dbReference type="ARBA" id="ARBA00008644"/>
    </source>
</evidence>